<dbReference type="AlphaFoldDB" id="A0A346B019"/>
<organism evidence="1 2">
    <name type="scientific">Megasphaera stantonii</name>
    <dbReference type="NCBI Taxonomy" id="2144175"/>
    <lineage>
        <taxon>Bacteria</taxon>
        <taxon>Bacillati</taxon>
        <taxon>Bacillota</taxon>
        <taxon>Negativicutes</taxon>
        <taxon>Veillonellales</taxon>
        <taxon>Veillonellaceae</taxon>
        <taxon>Megasphaera</taxon>
    </lineage>
</organism>
<dbReference type="RefSeq" id="WP_036202186.1">
    <property type="nucleotide sequence ID" value="NZ_CP029462.1"/>
</dbReference>
<evidence type="ECO:0000313" key="1">
    <source>
        <dbReference type="EMBL" id="AXL21462.1"/>
    </source>
</evidence>
<dbReference type="InterPro" id="IPR014948">
    <property type="entry name" value="BrxA"/>
</dbReference>
<gene>
    <name evidence="1" type="ORF">DKB62_07730</name>
</gene>
<proteinExistence type="predicted"/>
<dbReference type="KEGG" id="meg:DKB62_07730"/>
<dbReference type="OrthoDB" id="3078533at2"/>
<protein>
    <submittedName>
        <fullName evidence="1">DUF1819 domain-containing protein</fullName>
    </submittedName>
</protein>
<name>A0A346B019_9FIRM</name>
<reference evidence="1 2" key="1">
    <citation type="submission" date="2018-05" db="EMBL/GenBank/DDBJ databases">
        <title>Complete genome sequence of Megasphaera sp. AJH120T, isolated from the ceca of a chicken.</title>
        <authorList>
            <person name="Maki J."/>
            <person name="Looft T."/>
        </authorList>
    </citation>
    <scope>NUCLEOTIDE SEQUENCE [LARGE SCALE GENOMIC DNA]</scope>
    <source>
        <strain evidence="1 2">AJH120</strain>
    </source>
</reference>
<sequence>MNRKPYSAGAVKFAFWFPEFRKEIAMISKGLSLDEIKTACLEQNVFNASTPARATMIYQTVTARIQELDASIYPLFQQSDLATQKLINLTAIMMHESLFFDFMYEVFKEKILIGTNELSDKDIRIFFRDKQLQDSKAATWTDQTLQRLGRTYKSYILGAGLSDRGQKTRKLFKPILDPAFETWLVQQHLEPIIKALTGV</sequence>
<dbReference type="Pfam" id="PF08849">
    <property type="entry name" value="BrxA"/>
    <property type="match status" value="1"/>
</dbReference>
<dbReference type="InterPro" id="IPR023137">
    <property type="entry name" value="BrxA_sf"/>
</dbReference>
<dbReference type="EMBL" id="CP029462">
    <property type="protein sequence ID" value="AXL21462.1"/>
    <property type="molecule type" value="Genomic_DNA"/>
</dbReference>
<evidence type="ECO:0000313" key="2">
    <source>
        <dbReference type="Proteomes" id="UP000254337"/>
    </source>
</evidence>
<dbReference type="Proteomes" id="UP000254337">
    <property type="component" value="Chromosome"/>
</dbReference>
<accession>A0A346B019</accession>
<dbReference type="Gene3D" id="1.10.3540.10">
    <property type="entry name" value="uncharacterized protein from magnetospirillum magneticum domain"/>
    <property type="match status" value="1"/>
</dbReference>
<keyword evidence="2" id="KW-1185">Reference proteome</keyword>